<dbReference type="InterPro" id="IPR006140">
    <property type="entry name" value="D-isomer_DH_NAD-bd"/>
</dbReference>
<dbReference type="PANTHER" id="PTHR10996:SF277">
    <property type="entry name" value="GLYOXYLATE REDUCTASE_HYDROXYPYRUVATE REDUCTASE"/>
    <property type="match status" value="1"/>
</dbReference>
<sequence>MSRADTAGSGERMKVVVTRNLGPDVMPLLQERKELDLVVWPEDRPCEREWFLQNVPGATGVIVMLSDKVNQELYEAAGPTLKIVSTMSVGYEHIDLQGAAQRNIRVGYTPDVLTDAVADISIMLALMAGRNVRETTELVARGDWPNTAWAPYGFVGPQLSANWVHPTRTAGFLGFGRISKATLARLVPFGFTDCVYTSNPSSTPNPAADAETARTYGLRSVRRVGLPELAAQSDVVFVLAPGGAATHHVVDAAFLRGMKSTAVLVNTARGTLVDSDALATALRERWIWGAGVDVVEGEPHVGREHPLVREPRCVVLPHIASATIETRLGMATTAAKNLLGALFGEAMPAEVQM</sequence>
<feature type="domain" description="D-isomer specific 2-hydroxyacid dehydrogenase catalytic" evidence="3">
    <location>
        <begin position="15"/>
        <end position="351"/>
    </location>
</feature>
<dbReference type="Pfam" id="PF00389">
    <property type="entry name" value="2-Hacid_dh"/>
    <property type="match status" value="1"/>
</dbReference>
<comment type="caution">
    <text evidence="5">The sequence shown here is derived from an EMBL/GenBank/DDBJ whole genome shotgun (WGS) entry which is preliminary data.</text>
</comment>
<dbReference type="GO" id="GO:0051287">
    <property type="term" value="F:NAD binding"/>
    <property type="evidence" value="ECO:0007669"/>
    <property type="project" value="InterPro"/>
</dbReference>
<evidence type="ECO:0000259" key="4">
    <source>
        <dbReference type="Pfam" id="PF02826"/>
    </source>
</evidence>
<gene>
    <name evidence="5" type="ORF">PsYK624_026180</name>
</gene>
<dbReference type="CDD" id="cd05301">
    <property type="entry name" value="GDH"/>
    <property type="match status" value="1"/>
</dbReference>
<dbReference type="Gene3D" id="3.40.50.720">
    <property type="entry name" value="NAD(P)-binding Rossmann-like Domain"/>
    <property type="match status" value="2"/>
</dbReference>
<dbReference type="InterPro" id="IPR006139">
    <property type="entry name" value="D-isomer_2_OHA_DH_cat_dom"/>
</dbReference>
<keyword evidence="1 2" id="KW-0560">Oxidoreductase</keyword>
<dbReference type="GO" id="GO:0016618">
    <property type="term" value="F:hydroxypyruvate reductase [NAD(P)H] activity"/>
    <property type="evidence" value="ECO:0007669"/>
    <property type="project" value="TreeGrafter"/>
</dbReference>
<dbReference type="SUPFAM" id="SSF51735">
    <property type="entry name" value="NAD(P)-binding Rossmann-fold domains"/>
    <property type="match status" value="1"/>
</dbReference>
<protein>
    <submittedName>
        <fullName evidence="5">D-glycerate dehydrogenase</fullName>
    </submittedName>
</protein>
<dbReference type="GO" id="GO:0030267">
    <property type="term" value="F:glyoxylate reductase (NADPH) activity"/>
    <property type="evidence" value="ECO:0007669"/>
    <property type="project" value="TreeGrafter"/>
</dbReference>
<comment type="similarity">
    <text evidence="2">Belongs to the D-isomer specific 2-hydroxyacid dehydrogenase family.</text>
</comment>
<dbReference type="PROSITE" id="PS00671">
    <property type="entry name" value="D_2_HYDROXYACID_DH_3"/>
    <property type="match status" value="1"/>
</dbReference>
<dbReference type="AlphaFoldDB" id="A0A9P3G075"/>
<evidence type="ECO:0000256" key="2">
    <source>
        <dbReference type="RuleBase" id="RU003719"/>
    </source>
</evidence>
<dbReference type="Pfam" id="PF02826">
    <property type="entry name" value="2-Hacid_dh_C"/>
    <property type="match status" value="1"/>
</dbReference>
<accession>A0A9P3G075</accession>
<dbReference type="SUPFAM" id="SSF52283">
    <property type="entry name" value="Formate/glycerate dehydrogenase catalytic domain-like"/>
    <property type="match status" value="1"/>
</dbReference>
<dbReference type="Proteomes" id="UP000703269">
    <property type="component" value="Unassembled WGS sequence"/>
</dbReference>
<keyword evidence="6" id="KW-1185">Reference proteome</keyword>
<organism evidence="5 6">
    <name type="scientific">Phanerochaete sordida</name>
    <dbReference type="NCBI Taxonomy" id="48140"/>
    <lineage>
        <taxon>Eukaryota</taxon>
        <taxon>Fungi</taxon>
        <taxon>Dikarya</taxon>
        <taxon>Basidiomycota</taxon>
        <taxon>Agaricomycotina</taxon>
        <taxon>Agaricomycetes</taxon>
        <taxon>Polyporales</taxon>
        <taxon>Phanerochaetaceae</taxon>
        <taxon>Phanerochaete</taxon>
    </lineage>
</organism>
<evidence type="ECO:0000256" key="1">
    <source>
        <dbReference type="ARBA" id="ARBA00023002"/>
    </source>
</evidence>
<name>A0A9P3G075_9APHY</name>
<dbReference type="InterPro" id="IPR036291">
    <property type="entry name" value="NAD(P)-bd_dom_sf"/>
</dbReference>
<evidence type="ECO:0000259" key="3">
    <source>
        <dbReference type="Pfam" id="PF00389"/>
    </source>
</evidence>
<dbReference type="GO" id="GO:0005829">
    <property type="term" value="C:cytosol"/>
    <property type="evidence" value="ECO:0007669"/>
    <property type="project" value="TreeGrafter"/>
</dbReference>
<dbReference type="EMBL" id="BPQB01000004">
    <property type="protein sequence ID" value="GJE86538.1"/>
    <property type="molecule type" value="Genomic_DNA"/>
</dbReference>
<evidence type="ECO:0000313" key="6">
    <source>
        <dbReference type="Proteomes" id="UP000703269"/>
    </source>
</evidence>
<evidence type="ECO:0000313" key="5">
    <source>
        <dbReference type="EMBL" id="GJE86538.1"/>
    </source>
</evidence>
<dbReference type="InterPro" id="IPR050223">
    <property type="entry name" value="D-isomer_2-hydroxyacid_DH"/>
</dbReference>
<dbReference type="OrthoDB" id="9991913at2759"/>
<reference evidence="5 6" key="1">
    <citation type="submission" date="2021-08" db="EMBL/GenBank/DDBJ databases">
        <title>Draft Genome Sequence of Phanerochaete sordida strain YK-624.</title>
        <authorList>
            <person name="Mori T."/>
            <person name="Dohra H."/>
            <person name="Suzuki T."/>
            <person name="Kawagishi H."/>
            <person name="Hirai H."/>
        </authorList>
    </citation>
    <scope>NUCLEOTIDE SEQUENCE [LARGE SCALE GENOMIC DNA]</scope>
    <source>
        <strain evidence="5 6">YK-624</strain>
    </source>
</reference>
<dbReference type="PANTHER" id="PTHR10996">
    <property type="entry name" value="2-HYDROXYACID DEHYDROGENASE-RELATED"/>
    <property type="match status" value="1"/>
</dbReference>
<dbReference type="InterPro" id="IPR029753">
    <property type="entry name" value="D-isomer_DH_CS"/>
</dbReference>
<feature type="domain" description="D-isomer specific 2-hydroxyacid dehydrogenase NAD-binding" evidence="4">
    <location>
        <begin position="122"/>
        <end position="320"/>
    </location>
</feature>
<proteinExistence type="inferred from homology"/>